<evidence type="ECO:0000259" key="7">
    <source>
        <dbReference type="Pfam" id="PF00156"/>
    </source>
</evidence>
<dbReference type="GO" id="GO:0016757">
    <property type="term" value="F:glycosyltransferase activity"/>
    <property type="evidence" value="ECO:0007669"/>
    <property type="project" value="UniProtKB-KW"/>
</dbReference>
<dbReference type="InterPro" id="IPR000836">
    <property type="entry name" value="PRTase_dom"/>
</dbReference>
<dbReference type="NCBIfam" id="TIGR01744">
    <property type="entry name" value="XPRTase"/>
    <property type="match status" value="1"/>
</dbReference>
<evidence type="ECO:0000313" key="9">
    <source>
        <dbReference type="Proteomes" id="UP000070467"/>
    </source>
</evidence>
<organism evidence="8 9">
    <name type="scientific">Gemelliphila asaccharolytica</name>
    <dbReference type="NCBI Taxonomy" id="502393"/>
    <lineage>
        <taxon>Bacteria</taxon>
        <taxon>Bacillati</taxon>
        <taxon>Bacillota</taxon>
        <taxon>Bacilli</taxon>
        <taxon>Bacillales</taxon>
        <taxon>Gemellaceae</taxon>
        <taxon>Gemelliphila</taxon>
    </lineage>
</organism>
<keyword evidence="9" id="KW-1185">Reference proteome</keyword>
<dbReference type="InterPro" id="IPR050118">
    <property type="entry name" value="Pur/Pyrimidine_PRTase"/>
</dbReference>
<dbReference type="InterPro" id="IPR010079">
    <property type="entry name" value="Xanthine_PRibTrfase"/>
</dbReference>
<comment type="caution">
    <text evidence="8">The sequence shown here is derived from an EMBL/GenBank/DDBJ whole genome shotgun (WGS) entry which is preliminary data.</text>
</comment>
<dbReference type="SUPFAM" id="SSF53271">
    <property type="entry name" value="PRTase-like"/>
    <property type="match status" value="1"/>
</dbReference>
<dbReference type="InterPro" id="IPR029057">
    <property type="entry name" value="PRTase-like"/>
</dbReference>
<comment type="subcellular location">
    <subcellularLocation>
        <location evidence="5">Cytoplasm</location>
    </subcellularLocation>
</comment>
<evidence type="ECO:0000256" key="6">
    <source>
        <dbReference type="NCBIfam" id="TIGR01744"/>
    </source>
</evidence>
<keyword evidence="2 5" id="KW-0328">Glycosyltransferase</keyword>
<feature type="binding site" evidence="5">
    <location>
        <position position="27"/>
    </location>
    <ligand>
        <name>xanthine</name>
        <dbReference type="ChEBI" id="CHEBI:17712"/>
    </ligand>
</feature>
<comment type="function">
    <text evidence="5">Converts the preformed base xanthine, a product of nucleic acid breakdown, to xanthosine 5'-monophosphate (XMP), so it can be reused for RNA or DNA synthesis.</text>
</comment>
<feature type="binding site" evidence="5">
    <location>
        <begin position="129"/>
        <end position="133"/>
    </location>
    <ligand>
        <name>5-phospho-alpha-D-ribose 1-diphosphate</name>
        <dbReference type="ChEBI" id="CHEBI:58017"/>
    </ligand>
</feature>
<dbReference type="HAMAP" id="MF_01184">
    <property type="entry name" value="XPRTase"/>
    <property type="match status" value="1"/>
</dbReference>
<evidence type="ECO:0000256" key="1">
    <source>
        <dbReference type="ARBA" id="ARBA00022490"/>
    </source>
</evidence>
<proteinExistence type="inferred from homology"/>
<feature type="binding site" evidence="5">
    <location>
        <position position="157"/>
    </location>
    <ligand>
        <name>xanthine</name>
        <dbReference type="ChEBI" id="CHEBI:17712"/>
    </ligand>
</feature>
<sequence length="198" mass="22172">MKLLENMVKQDGKVYPNNVLKVDSFINHQIDPKLMMEMAKSLYEYFKDKNITKVLTIESSGIAPAILVANLFNVPMLFAKKSVPSTLKRNSFYETKVHSYTKNVTNNIIVSKDFLHSKDNVLIIDDFLANGRAAMGLVDLIEKAGASVVGVGILIEKSFQEGRKLLDKNNIDVCSLCRISSLENGKVEFNKADDILKK</sequence>
<comment type="similarity">
    <text evidence="5">Belongs to the purine/pyrimidine phosphoribosyltransferase family. Xpt subfamily.</text>
</comment>
<evidence type="ECO:0000256" key="5">
    <source>
        <dbReference type="HAMAP-Rule" id="MF_01184"/>
    </source>
</evidence>
<dbReference type="NCBIfam" id="NF006671">
    <property type="entry name" value="PRK09219.1"/>
    <property type="match status" value="1"/>
</dbReference>
<evidence type="ECO:0000256" key="3">
    <source>
        <dbReference type="ARBA" id="ARBA00022679"/>
    </source>
</evidence>
<accession>A0ABR5TLI0</accession>
<protein>
    <recommendedName>
        <fullName evidence="5 6">Xanthine phosphoribosyltransferase</fullName>
        <shortName evidence="5">XPRTase</shortName>
        <ecNumber evidence="5 6">2.4.2.22</ecNumber>
    </recommendedName>
</protein>
<dbReference type="RefSeq" id="WP_066130309.1">
    <property type="nucleotide sequence ID" value="NZ_KQ959886.1"/>
</dbReference>
<dbReference type="EC" id="2.4.2.22" evidence="5 6"/>
<dbReference type="Pfam" id="PF00156">
    <property type="entry name" value="Pribosyltran"/>
    <property type="match status" value="1"/>
</dbReference>
<evidence type="ECO:0000256" key="4">
    <source>
        <dbReference type="ARBA" id="ARBA00022726"/>
    </source>
</evidence>
<keyword evidence="1 5" id="KW-0963">Cytoplasm</keyword>
<feature type="binding site" evidence="5">
    <location>
        <position position="20"/>
    </location>
    <ligand>
        <name>xanthine</name>
        <dbReference type="ChEBI" id="CHEBI:17712"/>
    </ligand>
</feature>
<comment type="catalytic activity">
    <reaction evidence="5">
        <text>XMP + diphosphate = xanthine + 5-phospho-alpha-D-ribose 1-diphosphate</text>
        <dbReference type="Rhea" id="RHEA:10800"/>
        <dbReference type="ChEBI" id="CHEBI:17712"/>
        <dbReference type="ChEBI" id="CHEBI:33019"/>
        <dbReference type="ChEBI" id="CHEBI:57464"/>
        <dbReference type="ChEBI" id="CHEBI:58017"/>
        <dbReference type="EC" id="2.4.2.22"/>
    </reaction>
</comment>
<dbReference type="PANTHER" id="PTHR43864">
    <property type="entry name" value="HYPOXANTHINE/GUANINE PHOSPHORIBOSYLTRANSFERASE"/>
    <property type="match status" value="1"/>
</dbReference>
<dbReference type="Gene3D" id="3.40.50.2020">
    <property type="match status" value="1"/>
</dbReference>
<dbReference type="CDD" id="cd06223">
    <property type="entry name" value="PRTases_typeI"/>
    <property type="match status" value="1"/>
</dbReference>
<evidence type="ECO:0000313" key="8">
    <source>
        <dbReference type="EMBL" id="KXB57699.1"/>
    </source>
</evidence>
<comment type="subunit">
    <text evidence="5">Homodimer.</text>
</comment>
<comment type="pathway">
    <text evidence="5">Purine metabolism; XMP biosynthesis via salvage pathway; XMP from xanthine: step 1/1.</text>
</comment>
<gene>
    <name evidence="5" type="primary">xpt</name>
    <name evidence="8" type="ORF">HMPREF1871_00819</name>
</gene>
<evidence type="ECO:0000256" key="2">
    <source>
        <dbReference type="ARBA" id="ARBA00022676"/>
    </source>
</evidence>
<keyword evidence="3 5" id="KW-0808">Transferase</keyword>
<dbReference type="EMBL" id="LSDB01000036">
    <property type="protein sequence ID" value="KXB57699.1"/>
    <property type="molecule type" value="Genomic_DNA"/>
</dbReference>
<feature type="domain" description="Phosphoribosyltransferase" evidence="7">
    <location>
        <begin position="33"/>
        <end position="164"/>
    </location>
</feature>
<dbReference type="Proteomes" id="UP000070467">
    <property type="component" value="Unassembled WGS sequence"/>
</dbReference>
<keyword evidence="4 5" id="KW-0660">Purine salvage</keyword>
<dbReference type="PANTHER" id="PTHR43864:SF1">
    <property type="entry name" value="XANTHINE PHOSPHORIBOSYLTRANSFERASE"/>
    <property type="match status" value="1"/>
</dbReference>
<name>A0ABR5TLI0_9BACL</name>
<reference evidence="8 9" key="1">
    <citation type="submission" date="2016-01" db="EMBL/GenBank/DDBJ databases">
        <authorList>
            <person name="Mitreva M."/>
            <person name="Pepin K.H."/>
            <person name="Mihindukulasuriya K.A."/>
            <person name="Fulton R."/>
            <person name="Fronick C."/>
            <person name="O'Laughlin M."/>
            <person name="Miner T."/>
            <person name="Herter B."/>
            <person name="Rosa B.A."/>
            <person name="Cordes M."/>
            <person name="Tomlinson C."/>
            <person name="Wollam A."/>
            <person name="Palsikar V.B."/>
            <person name="Mardis E.R."/>
            <person name="Wilson R.K."/>
        </authorList>
    </citation>
    <scope>NUCLEOTIDE SEQUENCE [LARGE SCALE GENOMIC DNA]</scope>
    <source>
        <strain evidence="8 9">KA00071</strain>
    </source>
</reference>